<comment type="similarity">
    <text evidence="2">Belongs to the methyltransferase superfamily. L-isoaspartyl/D-aspartyl protein methyltransferase family.</text>
</comment>
<dbReference type="EMBL" id="BARV01006896">
    <property type="protein sequence ID" value="GAI17726.1"/>
    <property type="molecule type" value="Genomic_DNA"/>
</dbReference>
<dbReference type="Pfam" id="PF01135">
    <property type="entry name" value="PCMT"/>
    <property type="match status" value="1"/>
</dbReference>
<keyword evidence="4" id="KW-0963">Cytoplasm</keyword>
<dbReference type="CDD" id="cd02440">
    <property type="entry name" value="AdoMet_MTases"/>
    <property type="match status" value="1"/>
</dbReference>
<evidence type="ECO:0000256" key="4">
    <source>
        <dbReference type="ARBA" id="ARBA00022490"/>
    </source>
</evidence>
<dbReference type="AlphaFoldDB" id="X1MI27"/>
<evidence type="ECO:0000256" key="2">
    <source>
        <dbReference type="ARBA" id="ARBA00005369"/>
    </source>
</evidence>
<evidence type="ECO:0000256" key="7">
    <source>
        <dbReference type="ARBA" id="ARBA00022691"/>
    </source>
</evidence>
<keyword evidence="7" id="KW-0949">S-adenosyl-L-methionine</keyword>
<dbReference type="GO" id="GO:0032259">
    <property type="term" value="P:methylation"/>
    <property type="evidence" value="ECO:0007669"/>
    <property type="project" value="UniProtKB-KW"/>
</dbReference>
<keyword evidence="6" id="KW-0808">Transferase</keyword>
<dbReference type="NCBIfam" id="TIGR00080">
    <property type="entry name" value="pimt"/>
    <property type="match status" value="1"/>
</dbReference>
<evidence type="ECO:0000256" key="5">
    <source>
        <dbReference type="ARBA" id="ARBA00022603"/>
    </source>
</evidence>
<evidence type="ECO:0000256" key="3">
    <source>
        <dbReference type="ARBA" id="ARBA00011890"/>
    </source>
</evidence>
<protein>
    <recommendedName>
        <fullName evidence="3">protein-L-isoaspartate(D-aspartate) O-methyltransferase</fullName>
        <ecNumber evidence="3">2.1.1.77</ecNumber>
    </recommendedName>
</protein>
<dbReference type="GO" id="GO:0005737">
    <property type="term" value="C:cytoplasm"/>
    <property type="evidence" value="ECO:0007669"/>
    <property type="project" value="UniProtKB-SubCell"/>
</dbReference>
<sequence>MDFEAARAGLIEHLSSEIRDERVLAAMARIPRERFVPPEEQGLAYEDIPLPIGLDQTISQPFIIALMTEALELTGSEKVLEVGTGSGYQAAILAELARLVITVERLPTLTEGAKRVLDSLGYTNVVVHLAEKTLGWQAEAPYDAIMVTAGAPRVPVDLLAQLAIGGRLVIPIGSRYVQELYKVTKRRKKNIVQNLGGCRFVSLIGEGAWEEE</sequence>
<name>X1MI27_9ZZZZ</name>
<dbReference type="PANTHER" id="PTHR11579">
    <property type="entry name" value="PROTEIN-L-ISOASPARTATE O-METHYLTRANSFERASE"/>
    <property type="match status" value="1"/>
</dbReference>
<dbReference type="Gene3D" id="3.40.50.150">
    <property type="entry name" value="Vaccinia Virus protein VP39"/>
    <property type="match status" value="1"/>
</dbReference>
<organism evidence="8">
    <name type="scientific">marine sediment metagenome</name>
    <dbReference type="NCBI Taxonomy" id="412755"/>
    <lineage>
        <taxon>unclassified sequences</taxon>
        <taxon>metagenomes</taxon>
        <taxon>ecological metagenomes</taxon>
    </lineage>
</organism>
<proteinExistence type="inferred from homology"/>
<accession>X1MI27</accession>
<dbReference type="InterPro" id="IPR029063">
    <property type="entry name" value="SAM-dependent_MTases_sf"/>
</dbReference>
<dbReference type="NCBIfam" id="NF001453">
    <property type="entry name" value="PRK00312.1"/>
    <property type="match status" value="1"/>
</dbReference>
<keyword evidence="5" id="KW-0489">Methyltransferase</keyword>
<dbReference type="GO" id="GO:0004719">
    <property type="term" value="F:protein-L-isoaspartate (D-aspartate) O-methyltransferase activity"/>
    <property type="evidence" value="ECO:0007669"/>
    <property type="project" value="UniProtKB-EC"/>
</dbReference>
<dbReference type="HAMAP" id="MF_00090">
    <property type="entry name" value="PIMT"/>
    <property type="match status" value="1"/>
</dbReference>
<dbReference type="FunFam" id="3.40.50.150:FF:000010">
    <property type="entry name" value="Protein-L-isoaspartate O-methyltransferase"/>
    <property type="match status" value="1"/>
</dbReference>
<dbReference type="EC" id="2.1.1.77" evidence="3"/>
<dbReference type="InterPro" id="IPR000682">
    <property type="entry name" value="PCMT"/>
</dbReference>
<dbReference type="PANTHER" id="PTHR11579:SF0">
    <property type="entry name" value="PROTEIN-L-ISOASPARTATE(D-ASPARTATE) O-METHYLTRANSFERASE"/>
    <property type="match status" value="1"/>
</dbReference>
<reference evidence="8" key="1">
    <citation type="journal article" date="2014" name="Front. Microbiol.">
        <title>High frequency of phylogenetically diverse reductive dehalogenase-homologous genes in deep subseafloor sedimentary metagenomes.</title>
        <authorList>
            <person name="Kawai M."/>
            <person name="Futagami T."/>
            <person name="Toyoda A."/>
            <person name="Takaki Y."/>
            <person name="Nishi S."/>
            <person name="Hori S."/>
            <person name="Arai W."/>
            <person name="Tsubouchi T."/>
            <person name="Morono Y."/>
            <person name="Uchiyama I."/>
            <person name="Ito T."/>
            <person name="Fujiyama A."/>
            <person name="Inagaki F."/>
            <person name="Takami H."/>
        </authorList>
    </citation>
    <scope>NUCLEOTIDE SEQUENCE</scope>
    <source>
        <strain evidence="8">Expedition CK06-06</strain>
    </source>
</reference>
<evidence type="ECO:0000313" key="8">
    <source>
        <dbReference type="EMBL" id="GAI17726.1"/>
    </source>
</evidence>
<gene>
    <name evidence="8" type="ORF">S06H3_14108</name>
</gene>
<comment type="caution">
    <text evidence="8">The sequence shown here is derived from an EMBL/GenBank/DDBJ whole genome shotgun (WGS) entry which is preliminary data.</text>
</comment>
<dbReference type="SUPFAM" id="SSF53335">
    <property type="entry name" value="S-adenosyl-L-methionine-dependent methyltransferases"/>
    <property type="match status" value="1"/>
</dbReference>
<comment type="subcellular location">
    <subcellularLocation>
        <location evidence="1">Cytoplasm</location>
    </subcellularLocation>
</comment>
<evidence type="ECO:0000256" key="1">
    <source>
        <dbReference type="ARBA" id="ARBA00004496"/>
    </source>
</evidence>
<evidence type="ECO:0000256" key="6">
    <source>
        <dbReference type="ARBA" id="ARBA00022679"/>
    </source>
</evidence>